<dbReference type="SUPFAM" id="SSF46689">
    <property type="entry name" value="Homeodomain-like"/>
    <property type="match status" value="1"/>
</dbReference>
<dbReference type="AlphaFoldDB" id="A0A6J2WY62"/>
<evidence type="ECO:0000259" key="9">
    <source>
        <dbReference type="PROSITE" id="PS50071"/>
    </source>
</evidence>
<feature type="DNA-binding region" description="Homeobox" evidence="6">
    <location>
        <begin position="285"/>
        <end position="344"/>
    </location>
</feature>
<dbReference type="Pfam" id="PF00046">
    <property type="entry name" value="Homeodomain"/>
    <property type="match status" value="1"/>
</dbReference>
<dbReference type="InterPro" id="IPR046333">
    <property type="entry name" value="HXA10/ABDB-like"/>
</dbReference>
<keyword evidence="10" id="KW-1185">Reference proteome</keyword>
<dbReference type="Gene3D" id="1.10.10.60">
    <property type="entry name" value="Homeodomain-like"/>
    <property type="match status" value="1"/>
</dbReference>
<dbReference type="CTD" id="58056"/>
<comment type="subcellular location">
    <subcellularLocation>
        <location evidence="1 6 7">Nucleus</location>
    </subcellularLocation>
</comment>
<evidence type="ECO:0000256" key="6">
    <source>
        <dbReference type="PROSITE-ProRule" id="PRU00108"/>
    </source>
</evidence>
<organism evidence="10 11">
    <name type="scientific">Chanos chanos</name>
    <name type="common">Milkfish</name>
    <name type="synonym">Mugil chanos</name>
    <dbReference type="NCBI Taxonomy" id="29144"/>
    <lineage>
        <taxon>Eukaryota</taxon>
        <taxon>Metazoa</taxon>
        <taxon>Chordata</taxon>
        <taxon>Craniata</taxon>
        <taxon>Vertebrata</taxon>
        <taxon>Euteleostomi</taxon>
        <taxon>Actinopterygii</taxon>
        <taxon>Neopterygii</taxon>
        <taxon>Teleostei</taxon>
        <taxon>Ostariophysi</taxon>
        <taxon>Gonorynchiformes</taxon>
        <taxon>Chanidae</taxon>
        <taxon>Chanos</taxon>
    </lineage>
</organism>
<dbReference type="InterPro" id="IPR009057">
    <property type="entry name" value="Homeodomain-like_sf"/>
</dbReference>
<dbReference type="PROSITE" id="PS50071">
    <property type="entry name" value="HOMEOBOX_2"/>
    <property type="match status" value="1"/>
</dbReference>
<dbReference type="InterPro" id="IPR020479">
    <property type="entry name" value="HD_metazoa"/>
</dbReference>
<dbReference type="SMART" id="SM00389">
    <property type="entry name" value="HOX"/>
    <property type="match status" value="1"/>
</dbReference>
<protein>
    <submittedName>
        <fullName evidence="11">Homeobox protein Hox-B10a</fullName>
    </submittedName>
</protein>
<dbReference type="Proteomes" id="UP000504632">
    <property type="component" value="Chromosome 16"/>
</dbReference>
<evidence type="ECO:0000256" key="2">
    <source>
        <dbReference type="ARBA" id="ARBA00006317"/>
    </source>
</evidence>
<dbReference type="PANTHER" id="PTHR45874:SF6">
    <property type="entry name" value="HOMEOBOX PROTEIN HOX-B10A"/>
    <property type="match status" value="1"/>
</dbReference>
<dbReference type="PANTHER" id="PTHR45874">
    <property type="entry name" value="HOMEOBOX PROTEIN ABDOMINAL-B"/>
    <property type="match status" value="1"/>
</dbReference>
<dbReference type="PRINTS" id="PR00024">
    <property type="entry name" value="HOMEOBOX"/>
</dbReference>
<evidence type="ECO:0000256" key="5">
    <source>
        <dbReference type="ARBA" id="ARBA00023242"/>
    </source>
</evidence>
<evidence type="ECO:0000256" key="7">
    <source>
        <dbReference type="RuleBase" id="RU000682"/>
    </source>
</evidence>
<dbReference type="GeneID" id="115829190"/>
<reference evidence="11" key="1">
    <citation type="submission" date="2025-08" db="UniProtKB">
        <authorList>
            <consortium name="RefSeq"/>
        </authorList>
    </citation>
    <scope>IDENTIFICATION</scope>
</reference>
<gene>
    <name evidence="11" type="primary">hoxb10a</name>
</gene>
<dbReference type="CDD" id="cd00086">
    <property type="entry name" value="homeodomain"/>
    <property type="match status" value="1"/>
</dbReference>
<dbReference type="FunCoup" id="A0A6J2WY62">
    <property type="interactions" value="1"/>
</dbReference>
<evidence type="ECO:0000256" key="3">
    <source>
        <dbReference type="ARBA" id="ARBA00023125"/>
    </source>
</evidence>
<dbReference type="InParanoid" id="A0A6J2WY62"/>
<keyword evidence="5 6" id="KW-0539">Nucleus</keyword>
<dbReference type="InterPro" id="IPR001356">
    <property type="entry name" value="HD"/>
</dbReference>
<dbReference type="InterPro" id="IPR017970">
    <property type="entry name" value="Homeobox_CS"/>
</dbReference>
<sequence length="358" mass="40435">MSCSERSIFTSSAVNSFMNRGSRETSCVAYEGTHSDQNNQVQNSRATGADSQAPLTMNQHQHSQEAVELPRHQFHQGITNWEEPHLSAVRVPQVSACPVSASGRQDDSSYFIMDSDKHSKSLPDIPTFRRLMTEMGSMNGDTSPYPGYFRPEPSTYTGLKLYEYSGTDMSSVSPTLASPSQCRQLYNLSFSAPLCSESESKPVNDNRVLDITECSSQRSDGSNSNSSVTALNNIQNNREETDTCSQHDKSLTDLSEGDKTRRPETRVGGVTVENAASGWLSAKAGRKKRCPYTKHQTLELEKEFLFNMYLTRERRLEISRSVNLTDRQVKIWFQNRRMKMKKMTREHRTRDPGNHFSI</sequence>
<keyword evidence="3 6" id="KW-0238">DNA-binding</keyword>
<dbReference type="OrthoDB" id="6159439at2759"/>
<comment type="similarity">
    <text evidence="2">Belongs to the Abd-B homeobox family.</text>
</comment>
<accession>A0A6J2WY62</accession>
<feature type="region of interest" description="Disordered" evidence="8">
    <location>
        <begin position="238"/>
        <end position="267"/>
    </location>
</feature>
<dbReference type="GO" id="GO:0000978">
    <property type="term" value="F:RNA polymerase II cis-regulatory region sequence-specific DNA binding"/>
    <property type="evidence" value="ECO:0007669"/>
    <property type="project" value="TreeGrafter"/>
</dbReference>
<feature type="compositionally biased region" description="Basic and acidic residues" evidence="8">
    <location>
        <begin position="238"/>
        <end position="265"/>
    </location>
</feature>
<proteinExistence type="inferred from homology"/>
<evidence type="ECO:0000256" key="1">
    <source>
        <dbReference type="ARBA" id="ARBA00004123"/>
    </source>
</evidence>
<dbReference type="PROSITE" id="PS00027">
    <property type="entry name" value="HOMEOBOX_1"/>
    <property type="match status" value="1"/>
</dbReference>
<evidence type="ECO:0000313" key="10">
    <source>
        <dbReference type="Proteomes" id="UP000504632"/>
    </source>
</evidence>
<dbReference type="GO" id="GO:0000981">
    <property type="term" value="F:DNA-binding transcription factor activity, RNA polymerase II-specific"/>
    <property type="evidence" value="ECO:0007669"/>
    <property type="project" value="InterPro"/>
</dbReference>
<dbReference type="RefSeq" id="XP_030649112.1">
    <property type="nucleotide sequence ID" value="XM_030793252.1"/>
</dbReference>
<evidence type="ECO:0000256" key="8">
    <source>
        <dbReference type="SAM" id="MobiDB-lite"/>
    </source>
</evidence>
<keyword evidence="4 6" id="KW-0371">Homeobox</keyword>
<dbReference type="GO" id="GO:0005634">
    <property type="term" value="C:nucleus"/>
    <property type="evidence" value="ECO:0007669"/>
    <property type="project" value="UniProtKB-SubCell"/>
</dbReference>
<evidence type="ECO:0000256" key="4">
    <source>
        <dbReference type="ARBA" id="ARBA00023155"/>
    </source>
</evidence>
<feature type="domain" description="Homeobox" evidence="9">
    <location>
        <begin position="283"/>
        <end position="343"/>
    </location>
</feature>
<name>A0A6J2WY62_CHACN</name>
<evidence type="ECO:0000313" key="11">
    <source>
        <dbReference type="RefSeq" id="XP_030649112.1"/>
    </source>
</evidence>